<evidence type="ECO:0000256" key="2">
    <source>
        <dbReference type="ARBA" id="ARBA00007639"/>
    </source>
</evidence>
<protein>
    <submittedName>
        <fullName evidence="7">Sugar ABC transporter substrate-binding protein</fullName>
    </submittedName>
</protein>
<comment type="subcellular location">
    <subcellularLocation>
        <location evidence="1">Cell envelope</location>
    </subcellularLocation>
</comment>
<comment type="caution">
    <text evidence="7">The sequence shown here is derived from an EMBL/GenBank/DDBJ whole genome shotgun (WGS) entry which is preliminary data.</text>
</comment>
<dbReference type="PROSITE" id="PS51257">
    <property type="entry name" value="PROKAR_LIPOPROTEIN"/>
    <property type="match status" value="1"/>
</dbReference>
<feature type="domain" description="Periplasmic binding protein" evidence="6">
    <location>
        <begin position="124"/>
        <end position="381"/>
    </location>
</feature>
<proteinExistence type="inferred from homology"/>
<dbReference type="InterPro" id="IPR025997">
    <property type="entry name" value="SBP_2_dom"/>
</dbReference>
<reference evidence="7" key="1">
    <citation type="submission" date="2020-08" db="EMBL/GenBank/DDBJ databases">
        <title>Genome public.</title>
        <authorList>
            <person name="Liu C."/>
            <person name="Sun Q."/>
        </authorList>
    </citation>
    <scope>NUCLEOTIDE SEQUENCE</scope>
    <source>
        <strain evidence="7">NSJ-68</strain>
    </source>
</reference>
<dbReference type="AlphaFoldDB" id="A0A923LFH4"/>
<organism evidence="7 8">
    <name type="scientific">Anaerosacchariphilus hominis</name>
    <dbReference type="NCBI Taxonomy" id="2763017"/>
    <lineage>
        <taxon>Bacteria</taxon>
        <taxon>Bacillati</taxon>
        <taxon>Bacillota</taxon>
        <taxon>Clostridia</taxon>
        <taxon>Lachnospirales</taxon>
        <taxon>Lachnospiraceae</taxon>
        <taxon>Anaerosacchariphilus</taxon>
    </lineage>
</organism>
<name>A0A923LFH4_9FIRM</name>
<evidence type="ECO:0000313" key="7">
    <source>
        <dbReference type="EMBL" id="MBC5661154.1"/>
    </source>
</evidence>
<dbReference type="Proteomes" id="UP000649345">
    <property type="component" value="Unassembled WGS sequence"/>
</dbReference>
<keyword evidence="3 5" id="KW-0732">Signal</keyword>
<dbReference type="SUPFAM" id="SSF53822">
    <property type="entry name" value="Periplasmic binding protein-like I"/>
    <property type="match status" value="1"/>
</dbReference>
<dbReference type="GO" id="GO:0030246">
    <property type="term" value="F:carbohydrate binding"/>
    <property type="evidence" value="ECO:0007669"/>
    <property type="project" value="UniProtKB-ARBA"/>
</dbReference>
<sequence length="407" mass="43963">MKKRTLTSLLLTGALAVSLLAGCGSGGGAASDTQTATGTETADAGGDNLEKSKAIDWQSAKDNAGNPLFIDTFVPDTPEKPADPDSLPETDELHWFNFEYPYAEIQKLEQPASPADGCIGKKLILLKNGDHPYHTAYIEATKQAAEIFGMEVEVMSANWDVNIQTQQVDQAINEAPDLIIYNPVDQETSVTHLRKMYDAGIPVIGSNVMPSNEGFQYLLSFCGPADWDQSKLLAQYMAEKAGYKGNYCVITHNPGGSAYYARAYGVITELAKIAPDMVCLDIQSPGTDSAENVKQVVSDWITKYGDDLDVIFTSETTVQATGSIEACEAAGRSDILIGGIDNSETALNYIKEGKLTCATNQPPMQDGALPVLLAAKWFNGETIDDYVFMEPAVINADNVEDFLPAQW</sequence>
<feature type="signal peptide" evidence="5">
    <location>
        <begin position="1"/>
        <end position="29"/>
    </location>
</feature>
<keyword evidence="8" id="KW-1185">Reference proteome</keyword>
<dbReference type="PANTHER" id="PTHR46847">
    <property type="entry name" value="D-ALLOSE-BINDING PERIPLASMIC PROTEIN-RELATED"/>
    <property type="match status" value="1"/>
</dbReference>
<evidence type="ECO:0000259" key="6">
    <source>
        <dbReference type="Pfam" id="PF13407"/>
    </source>
</evidence>
<dbReference type="InterPro" id="IPR028082">
    <property type="entry name" value="Peripla_BP_I"/>
</dbReference>
<dbReference type="Gene3D" id="3.40.50.2300">
    <property type="match status" value="2"/>
</dbReference>
<feature type="compositionally biased region" description="Low complexity" evidence="4">
    <location>
        <begin position="30"/>
        <end position="47"/>
    </location>
</feature>
<feature type="region of interest" description="Disordered" evidence="4">
    <location>
        <begin position="28"/>
        <end position="49"/>
    </location>
</feature>
<comment type="similarity">
    <text evidence="2">Belongs to the bacterial solute-binding protein 2 family.</text>
</comment>
<evidence type="ECO:0000313" key="8">
    <source>
        <dbReference type="Proteomes" id="UP000649345"/>
    </source>
</evidence>
<accession>A0A923LFH4</accession>
<dbReference type="EMBL" id="JACOOR010000012">
    <property type="protein sequence ID" value="MBC5661154.1"/>
    <property type="molecule type" value="Genomic_DNA"/>
</dbReference>
<evidence type="ECO:0000256" key="1">
    <source>
        <dbReference type="ARBA" id="ARBA00004196"/>
    </source>
</evidence>
<evidence type="ECO:0000256" key="4">
    <source>
        <dbReference type="SAM" id="MobiDB-lite"/>
    </source>
</evidence>
<dbReference type="Pfam" id="PF13407">
    <property type="entry name" value="Peripla_BP_4"/>
    <property type="match status" value="1"/>
</dbReference>
<gene>
    <name evidence="7" type="ORF">H8S44_15500</name>
</gene>
<feature type="chain" id="PRO_5039543468" evidence="5">
    <location>
        <begin position="30"/>
        <end position="407"/>
    </location>
</feature>
<dbReference type="PANTHER" id="PTHR46847:SF1">
    <property type="entry name" value="D-ALLOSE-BINDING PERIPLASMIC PROTEIN-RELATED"/>
    <property type="match status" value="1"/>
</dbReference>
<evidence type="ECO:0000256" key="5">
    <source>
        <dbReference type="SAM" id="SignalP"/>
    </source>
</evidence>
<dbReference type="GO" id="GO:0030313">
    <property type="term" value="C:cell envelope"/>
    <property type="evidence" value="ECO:0007669"/>
    <property type="project" value="UniProtKB-SubCell"/>
</dbReference>
<dbReference type="CDD" id="cd01536">
    <property type="entry name" value="PBP1_ABC_sugar_binding-like"/>
    <property type="match status" value="1"/>
</dbReference>
<dbReference type="RefSeq" id="WP_186872273.1">
    <property type="nucleotide sequence ID" value="NZ_JACOOR010000012.1"/>
</dbReference>
<evidence type="ECO:0000256" key="3">
    <source>
        <dbReference type="ARBA" id="ARBA00022729"/>
    </source>
</evidence>